<proteinExistence type="inferred from homology"/>
<dbReference type="InterPro" id="IPR050445">
    <property type="entry name" value="Bact_polysacc_biosynth/exp"/>
</dbReference>
<evidence type="ECO:0000256" key="7">
    <source>
        <dbReference type="ARBA" id="ARBA00023137"/>
    </source>
</evidence>
<keyword evidence="3 10" id="KW-0808">Transferase</keyword>
<dbReference type="EMBL" id="VSSQ01046456">
    <property type="protein sequence ID" value="MPN00430.1"/>
    <property type="molecule type" value="Genomic_DNA"/>
</dbReference>
<evidence type="ECO:0000256" key="3">
    <source>
        <dbReference type="ARBA" id="ARBA00022679"/>
    </source>
</evidence>
<name>A0A645EGI4_9ZZZZ</name>
<dbReference type="GO" id="GO:0005886">
    <property type="term" value="C:plasma membrane"/>
    <property type="evidence" value="ECO:0007669"/>
    <property type="project" value="TreeGrafter"/>
</dbReference>
<dbReference type="GO" id="GO:0004715">
    <property type="term" value="F:non-membrane spanning protein tyrosine kinase activity"/>
    <property type="evidence" value="ECO:0007669"/>
    <property type="project" value="UniProtKB-EC"/>
</dbReference>
<dbReference type="SUPFAM" id="SSF52540">
    <property type="entry name" value="P-loop containing nucleoside triphosphate hydrolases"/>
    <property type="match status" value="1"/>
</dbReference>
<keyword evidence="4" id="KW-0547">Nucleotide-binding</keyword>
<dbReference type="PANTHER" id="PTHR32309">
    <property type="entry name" value="TYROSINE-PROTEIN KINASE"/>
    <property type="match status" value="1"/>
</dbReference>
<dbReference type="AlphaFoldDB" id="A0A645EGI4"/>
<dbReference type="Pfam" id="PF13614">
    <property type="entry name" value="AAA_31"/>
    <property type="match status" value="1"/>
</dbReference>
<evidence type="ECO:0000256" key="1">
    <source>
        <dbReference type="ARBA" id="ARBA00007316"/>
    </source>
</evidence>
<evidence type="ECO:0000313" key="10">
    <source>
        <dbReference type="EMBL" id="MPN00430.1"/>
    </source>
</evidence>
<gene>
    <name evidence="10" type="primary">yveL_2</name>
    <name evidence="10" type="ORF">SDC9_147625</name>
</gene>
<comment type="catalytic activity">
    <reaction evidence="8">
        <text>L-tyrosyl-[protein] + ATP = O-phospho-L-tyrosyl-[protein] + ADP + H(+)</text>
        <dbReference type="Rhea" id="RHEA:10596"/>
        <dbReference type="Rhea" id="RHEA-COMP:10136"/>
        <dbReference type="Rhea" id="RHEA-COMP:20101"/>
        <dbReference type="ChEBI" id="CHEBI:15378"/>
        <dbReference type="ChEBI" id="CHEBI:30616"/>
        <dbReference type="ChEBI" id="CHEBI:46858"/>
        <dbReference type="ChEBI" id="CHEBI:61978"/>
        <dbReference type="ChEBI" id="CHEBI:456216"/>
        <dbReference type="EC" id="2.7.10.2"/>
    </reaction>
</comment>
<comment type="caution">
    <text evidence="10">The sequence shown here is derived from an EMBL/GenBank/DDBJ whole genome shotgun (WGS) entry which is preliminary data.</text>
</comment>
<sequence>MENDGKTTNAINLALSLCPQYKVLLIDADILNPNVLRELQLNINAGILLKNLIDFPDSYSNHIATEPNTGLSVLSLRGSPNSPKRSSDLFGTPQFKSLLDRIKQDYDYVIIDTPPAKMLADASILSQYVDGVILSVRQGHAPIDLVVQTRDDFLLVQSQIIGCIFSDVKHISLDSSDRYRYYERK</sequence>
<evidence type="ECO:0000256" key="6">
    <source>
        <dbReference type="ARBA" id="ARBA00022840"/>
    </source>
</evidence>
<evidence type="ECO:0000259" key="9">
    <source>
        <dbReference type="Pfam" id="PF13614"/>
    </source>
</evidence>
<evidence type="ECO:0000256" key="5">
    <source>
        <dbReference type="ARBA" id="ARBA00022777"/>
    </source>
</evidence>
<feature type="domain" description="AAA" evidence="9">
    <location>
        <begin position="5"/>
        <end position="135"/>
    </location>
</feature>
<keyword evidence="7" id="KW-0829">Tyrosine-protein kinase</keyword>
<keyword evidence="5 10" id="KW-0418">Kinase</keyword>
<dbReference type="CDD" id="cd05387">
    <property type="entry name" value="BY-kinase"/>
    <property type="match status" value="1"/>
</dbReference>
<reference evidence="10" key="1">
    <citation type="submission" date="2019-08" db="EMBL/GenBank/DDBJ databases">
        <authorList>
            <person name="Kucharzyk K."/>
            <person name="Murdoch R.W."/>
            <person name="Higgins S."/>
            <person name="Loffler F."/>
        </authorList>
    </citation>
    <scope>NUCLEOTIDE SEQUENCE</scope>
</reference>
<protein>
    <recommendedName>
        <fullName evidence="2">non-specific protein-tyrosine kinase</fullName>
        <ecNumber evidence="2">2.7.10.2</ecNumber>
    </recommendedName>
</protein>
<evidence type="ECO:0000256" key="4">
    <source>
        <dbReference type="ARBA" id="ARBA00022741"/>
    </source>
</evidence>
<accession>A0A645EGI4</accession>
<dbReference type="InterPro" id="IPR005702">
    <property type="entry name" value="Wzc-like_C"/>
</dbReference>
<organism evidence="10">
    <name type="scientific">bioreactor metagenome</name>
    <dbReference type="NCBI Taxonomy" id="1076179"/>
    <lineage>
        <taxon>unclassified sequences</taxon>
        <taxon>metagenomes</taxon>
        <taxon>ecological metagenomes</taxon>
    </lineage>
</organism>
<comment type="similarity">
    <text evidence="1">Belongs to the CpsD/CapB family.</text>
</comment>
<dbReference type="Gene3D" id="3.40.50.300">
    <property type="entry name" value="P-loop containing nucleotide triphosphate hydrolases"/>
    <property type="match status" value="1"/>
</dbReference>
<dbReference type="InterPro" id="IPR025669">
    <property type="entry name" value="AAA_dom"/>
</dbReference>
<evidence type="ECO:0000256" key="8">
    <source>
        <dbReference type="ARBA" id="ARBA00051245"/>
    </source>
</evidence>
<evidence type="ECO:0000256" key="2">
    <source>
        <dbReference type="ARBA" id="ARBA00011903"/>
    </source>
</evidence>
<dbReference type="InterPro" id="IPR027417">
    <property type="entry name" value="P-loop_NTPase"/>
</dbReference>
<dbReference type="EC" id="2.7.10.2" evidence="2"/>
<dbReference type="PANTHER" id="PTHR32309:SF13">
    <property type="entry name" value="FERRIC ENTEROBACTIN TRANSPORT PROTEIN FEPE"/>
    <property type="match status" value="1"/>
</dbReference>
<keyword evidence="6" id="KW-0067">ATP-binding</keyword>